<name>A0AAP9XY92_BURGL</name>
<gene>
    <name evidence="1" type="ORF">I6H06_08675</name>
    <name evidence="2" type="ORF">NFI99_08015</name>
</gene>
<evidence type="ECO:0000313" key="1">
    <source>
        <dbReference type="EMBL" id="QPQ89687.1"/>
    </source>
</evidence>
<reference evidence="2" key="2">
    <citation type="submission" date="2022-06" db="EMBL/GenBank/DDBJ databases">
        <title>Draft genome sequence of Burkholderia glumae strain GR20004 isolated from rice panicle showing bacterial panicle blight.</title>
        <authorList>
            <person name="Choi S.Y."/>
            <person name="Lee Y.H."/>
        </authorList>
    </citation>
    <scope>NUCLEOTIDE SEQUENCE</scope>
    <source>
        <strain evidence="2">GR20004</strain>
    </source>
</reference>
<sequence length="165" mass="18050">MAKKKAYLIVSDGNFILTFQGGSAAGKNRTGNHLPGGTFYPTKTSIGGERFAGPETLEDRISAELKEETGFAFDRAAGSISDFEMLLDGTSVTFMVQKVPDVEGSPYWRDPFVTPPTIDPDDTPFTSLKKYRIEDCKVGKGIFQIIQGTDWFAKGVEEAVKRGLI</sequence>
<protein>
    <recommendedName>
        <fullName evidence="5">Nudix hydrolase domain-containing protein</fullName>
    </recommendedName>
</protein>
<dbReference type="GeneID" id="45699007"/>
<keyword evidence="4" id="KW-1185">Reference proteome</keyword>
<dbReference type="RefSeq" id="WP_015877590.1">
    <property type="nucleotide sequence ID" value="NZ_CP021075.1"/>
</dbReference>
<dbReference type="Proteomes" id="UP001056386">
    <property type="component" value="Chromosome 2"/>
</dbReference>
<dbReference type="EMBL" id="CP065600">
    <property type="protein sequence ID" value="QPQ89687.1"/>
    <property type="molecule type" value="Genomic_DNA"/>
</dbReference>
<accession>A0AAP9XY92</accession>
<evidence type="ECO:0000313" key="2">
    <source>
        <dbReference type="EMBL" id="USS42179.1"/>
    </source>
</evidence>
<evidence type="ECO:0000313" key="3">
    <source>
        <dbReference type="Proteomes" id="UP000594892"/>
    </source>
</evidence>
<evidence type="ECO:0000313" key="4">
    <source>
        <dbReference type="Proteomes" id="UP001056386"/>
    </source>
</evidence>
<dbReference type="AlphaFoldDB" id="A0AAP9XY92"/>
<dbReference type="EMBL" id="CP099583">
    <property type="protein sequence ID" value="USS42179.1"/>
    <property type="molecule type" value="Genomic_DNA"/>
</dbReference>
<dbReference type="Proteomes" id="UP000594892">
    <property type="component" value="Chromosome 1"/>
</dbReference>
<organism evidence="1 3">
    <name type="scientific">Burkholderia glumae</name>
    <name type="common">Pseudomonas glumae</name>
    <dbReference type="NCBI Taxonomy" id="337"/>
    <lineage>
        <taxon>Bacteria</taxon>
        <taxon>Pseudomonadati</taxon>
        <taxon>Pseudomonadota</taxon>
        <taxon>Betaproteobacteria</taxon>
        <taxon>Burkholderiales</taxon>
        <taxon>Burkholderiaceae</taxon>
        <taxon>Burkholderia</taxon>
    </lineage>
</organism>
<reference evidence="1 3" key="1">
    <citation type="submission" date="2020-12" db="EMBL/GenBank/DDBJ databases">
        <title>FDA dAtabase for Regulatory Grade micrObial Sequences (FDA-ARGOS): Supporting development and validation of Infectious Disease Dx tests.</title>
        <authorList>
            <person name="Minogue T."/>
            <person name="Wolcott M."/>
            <person name="Wasieloski L."/>
            <person name="Aguilar W."/>
            <person name="Moore D."/>
            <person name="Jaissle J."/>
            <person name="Tallon L."/>
            <person name="Sadzewicz L."/>
            <person name="Zhao X."/>
            <person name="Boylan J."/>
            <person name="Ott S."/>
            <person name="Bowen H."/>
            <person name="Vavikolanu K."/>
            <person name="Mehta A."/>
            <person name="Aluvathingal J."/>
            <person name="Nadendla S."/>
            <person name="Yan Y."/>
            <person name="Sichtig H."/>
        </authorList>
    </citation>
    <scope>NUCLEOTIDE SEQUENCE [LARGE SCALE GENOMIC DNA]</scope>
    <source>
        <strain evidence="1 3">FDAARGOS_949</strain>
    </source>
</reference>
<evidence type="ECO:0008006" key="5">
    <source>
        <dbReference type="Google" id="ProtNLM"/>
    </source>
</evidence>
<proteinExistence type="predicted"/>